<keyword evidence="3" id="KW-0820">tRNA-binding</keyword>
<dbReference type="SUPFAM" id="SSF81301">
    <property type="entry name" value="Nucleotidyltransferase"/>
    <property type="match status" value="1"/>
</dbReference>
<name>A0A1U7NXG4_9DEIO</name>
<evidence type="ECO:0000256" key="8">
    <source>
        <dbReference type="ARBA" id="ARBA00022741"/>
    </source>
</evidence>
<keyword evidence="10 11" id="KW-0694">RNA-binding</keyword>
<reference evidence="13 14" key="1">
    <citation type="submission" date="2017-01" db="EMBL/GenBank/DDBJ databases">
        <title>Genome Analysis of Deinococcus marmoris KOPRI26562.</title>
        <authorList>
            <person name="Kim J.H."/>
            <person name="Oh H.-M."/>
        </authorList>
    </citation>
    <scope>NUCLEOTIDE SEQUENCE [LARGE SCALE GENOMIC DNA]</scope>
    <source>
        <strain evidence="13 14">KOPRI26562</strain>
    </source>
</reference>
<comment type="caution">
    <text evidence="13">The sequence shown here is derived from an EMBL/GenBank/DDBJ whole genome shotgun (WGS) entry which is preliminary data.</text>
</comment>
<evidence type="ECO:0000256" key="9">
    <source>
        <dbReference type="ARBA" id="ARBA00022842"/>
    </source>
</evidence>
<keyword evidence="14" id="KW-1185">Reference proteome</keyword>
<dbReference type="GO" id="GO:0000166">
    <property type="term" value="F:nucleotide binding"/>
    <property type="evidence" value="ECO:0007669"/>
    <property type="project" value="UniProtKB-KW"/>
</dbReference>
<accession>A0A1U7NXG4</accession>
<dbReference type="SUPFAM" id="SSF81891">
    <property type="entry name" value="Poly A polymerase C-terminal region-like"/>
    <property type="match status" value="1"/>
</dbReference>
<dbReference type="GO" id="GO:0046872">
    <property type="term" value="F:metal ion binding"/>
    <property type="evidence" value="ECO:0007669"/>
    <property type="project" value="UniProtKB-KW"/>
</dbReference>
<dbReference type="STRING" id="249408.BOO71_0008359"/>
<evidence type="ECO:0000313" key="13">
    <source>
        <dbReference type="EMBL" id="OLV17613.1"/>
    </source>
</evidence>
<keyword evidence="7" id="KW-0479">Metal-binding</keyword>
<keyword evidence="4 11" id="KW-0808">Transferase</keyword>
<dbReference type="PANTHER" id="PTHR47788">
    <property type="entry name" value="POLYA POLYMERASE"/>
    <property type="match status" value="1"/>
</dbReference>
<evidence type="ECO:0000256" key="6">
    <source>
        <dbReference type="ARBA" id="ARBA00022695"/>
    </source>
</evidence>
<proteinExistence type="inferred from homology"/>
<sequence length="398" mass="43349">MINTQIQVSHTGAKLRNQRLTSCSATLKAMTDLAPRIWSRLRPEDRDWLGALARQAGPYARVALVGGAVRDALLEGTPLDLDVVAEGTDIQTLAHASALPFLYHPAFQNATVTLPDGRAADLVRARREFYPVAGQNPVPHSSTLEDDLRRRDFAVNALALLIGPGGELALLDELNGLSDLEARVLRPLHTRSFHEDASRLVRGARLAARLGFKADPELLRQVPEALAVSEQTPRLWAELKLLLSEARPGAAARTLMRWGAGELLPGVKWLEKLDDLQDAGQSVSPQLYAAAALHASPDPERLAEHLGIGDRPAALLARARSDTYFPDGTPERVLRGLLRPDAPVPLTGRDVLALGVPPGRAVGEALNHLAQLRQEGKISSREEERSALQRYLAAERYE</sequence>
<organism evidence="13 14">
    <name type="scientific">Deinococcus marmoris</name>
    <dbReference type="NCBI Taxonomy" id="249408"/>
    <lineage>
        <taxon>Bacteria</taxon>
        <taxon>Thermotogati</taxon>
        <taxon>Deinococcota</taxon>
        <taxon>Deinococci</taxon>
        <taxon>Deinococcales</taxon>
        <taxon>Deinococcaceae</taxon>
        <taxon>Deinococcus</taxon>
    </lineage>
</organism>
<gene>
    <name evidence="13" type="ORF">BOO71_0008359</name>
</gene>
<dbReference type="InterPro" id="IPR052390">
    <property type="entry name" value="tRNA_nt/polyA_polymerase"/>
</dbReference>
<dbReference type="PANTHER" id="PTHR47788:SF1">
    <property type="entry name" value="A-ADDING TRNA NUCLEOTIDYLTRANSFERASE"/>
    <property type="match status" value="1"/>
</dbReference>
<dbReference type="Pfam" id="PF01743">
    <property type="entry name" value="PolyA_pol"/>
    <property type="match status" value="1"/>
</dbReference>
<dbReference type="Gene3D" id="3.30.460.10">
    <property type="entry name" value="Beta Polymerase, domain 2"/>
    <property type="match status" value="1"/>
</dbReference>
<keyword evidence="5" id="KW-0819">tRNA processing</keyword>
<dbReference type="GO" id="GO:0016779">
    <property type="term" value="F:nucleotidyltransferase activity"/>
    <property type="evidence" value="ECO:0007669"/>
    <property type="project" value="UniProtKB-KW"/>
</dbReference>
<dbReference type="GO" id="GO:0008033">
    <property type="term" value="P:tRNA processing"/>
    <property type="evidence" value="ECO:0007669"/>
    <property type="project" value="UniProtKB-KW"/>
</dbReference>
<evidence type="ECO:0000259" key="12">
    <source>
        <dbReference type="Pfam" id="PF01743"/>
    </source>
</evidence>
<evidence type="ECO:0000256" key="5">
    <source>
        <dbReference type="ARBA" id="ARBA00022694"/>
    </source>
</evidence>
<keyword evidence="9" id="KW-0460">Magnesium</keyword>
<dbReference type="InterPro" id="IPR002646">
    <property type="entry name" value="PolA_pol_head_dom"/>
</dbReference>
<keyword evidence="8" id="KW-0547">Nucleotide-binding</keyword>
<evidence type="ECO:0000256" key="11">
    <source>
        <dbReference type="RuleBase" id="RU003953"/>
    </source>
</evidence>
<evidence type="ECO:0000256" key="3">
    <source>
        <dbReference type="ARBA" id="ARBA00022555"/>
    </source>
</evidence>
<evidence type="ECO:0000256" key="7">
    <source>
        <dbReference type="ARBA" id="ARBA00022723"/>
    </source>
</evidence>
<dbReference type="Gene3D" id="1.10.3090.10">
    <property type="entry name" value="cca-adding enzyme, domain 2"/>
    <property type="match status" value="2"/>
</dbReference>
<dbReference type="Proteomes" id="UP000186607">
    <property type="component" value="Unassembled WGS sequence"/>
</dbReference>
<evidence type="ECO:0000256" key="10">
    <source>
        <dbReference type="ARBA" id="ARBA00022884"/>
    </source>
</evidence>
<evidence type="ECO:0000256" key="2">
    <source>
        <dbReference type="ARBA" id="ARBA00007265"/>
    </source>
</evidence>
<dbReference type="AlphaFoldDB" id="A0A1U7NXG4"/>
<evidence type="ECO:0000256" key="1">
    <source>
        <dbReference type="ARBA" id="ARBA00001946"/>
    </source>
</evidence>
<feature type="domain" description="Poly A polymerase head" evidence="12">
    <location>
        <begin position="64"/>
        <end position="186"/>
    </location>
</feature>
<keyword evidence="6" id="KW-0548">Nucleotidyltransferase</keyword>
<evidence type="ECO:0000256" key="4">
    <source>
        <dbReference type="ARBA" id="ARBA00022679"/>
    </source>
</evidence>
<dbReference type="eggNOG" id="COG0617">
    <property type="taxonomic scope" value="Bacteria"/>
</dbReference>
<dbReference type="EMBL" id="MSTI01000093">
    <property type="protein sequence ID" value="OLV17613.1"/>
    <property type="molecule type" value="Genomic_DNA"/>
</dbReference>
<dbReference type="InterPro" id="IPR043519">
    <property type="entry name" value="NT_sf"/>
</dbReference>
<comment type="cofactor">
    <cofactor evidence="1">
        <name>Mg(2+)</name>
        <dbReference type="ChEBI" id="CHEBI:18420"/>
    </cofactor>
</comment>
<comment type="similarity">
    <text evidence="2 11">Belongs to the tRNA nucleotidyltransferase/poly(A) polymerase family.</text>
</comment>
<protein>
    <submittedName>
        <fullName evidence="13">tRNA nucleotidyltransferase, A-adding</fullName>
    </submittedName>
</protein>
<dbReference type="GO" id="GO:0000049">
    <property type="term" value="F:tRNA binding"/>
    <property type="evidence" value="ECO:0007669"/>
    <property type="project" value="UniProtKB-KW"/>
</dbReference>
<evidence type="ECO:0000313" key="14">
    <source>
        <dbReference type="Proteomes" id="UP000186607"/>
    </source>
</evidence>